<sequence>MGRGLWTIIKMIYKIILRPLVLKAIDDPESDIDDFVMEVLDRIFEYETGD</sequence>
<comment type="caution">
    <text evidence="1">The sequence shown here is derived from an EMBL/GenBank/DDBJ whole genome shotgun (WGS) entry which is preliminary data.</text>
</comment>
<protein>
    <submittedName>
        <fullName evidence="1">Uncharacterized protein</fullName>
    </submittedName>
</protein>
<reference evidence="1" key="1">
    <citation type="journal article" date="2014" name="Front. Microbiol.">
        <title>High frequency of phylogenetically diverse reductive dehalogenase-homologous genes in deep subseafloor sedimentary metagenomes.</title>
        <authorList>
            <person name="Kawai M."/>
            <person name="Futagami T."/>
            <person name="Toyoda A."/>
            <person name="Takaki Y."/>
            <person name="Nishi S."/>
            <person name="Hori S."/>
            <person name="Arai W."/>
            <person name="Tsubouchi T."/>
            <person name="Morono Y."/>
            <person name="Uchiyama I."/>
            <person name="Ito T."/>
            <person name="Fujiyama A."/>
            <person name="Inagaki F."/>
            <person name="Takami H."/>
        </authorList>
    </citation>
    <scope>NUCLEOTIDE SEQUENCE</scope>
    <source>
        <strain evidence="1">Expedition CK06-06</strain>
    </source>
</reference>
<organism evidence="1">
    <name type="scientific">marine sediment metagenome</name>
    <dbReference type="NCBI Taxonomy" id="412755"/>
    <lineage>
        <taxon>unclassified sequences</taxon>
        <taxon>metagenomes</taxon>
        <taxon>ecological metagenomes</taxon>
    </lineage>
</organism>
<evidence type="ECO:0000313" key="1">
    <source>
        <dbReference type="EMBL" id="GAI86249.1"/>
    </source>
</evidence>
<accession>X1U1S1</accession>
<name>X1U1S1_9ZZZZ</name>
<gene>
    <name evidence="1" type="ORF">S12H4_17626</name>
</gene>
<dbReference type="AlphaFoldDB" id="X1U1S1"/>
<dbReference type="EMBL" id="BARW01008637">
    <property type="protein sequence ID" value="GAI86249.1"/>
    <property type="molecule type" value="Genomic_DNA"/>
</dbReference>
<proteinExistence type="predicted"/>